<evidence type="ECO:0000313" key="6">
    <source>
        <dbReference type="Proteomes" id="UP000095256"/>
    </source>
</evidence>
<dbReference type="PIRSF" id="PIRSF002816">
    <property type="entry name" value="AraF"/>
    <property type="match status" value="1"/>
</dbReference>
<keyword evidence="6" id="KW-1185">Reference proteome</keyword>
<dbReference type="AlphaFoldDB" id="A0A1E5KYL7"/>
<evidence type="ECO:0000256" key="2">
    <source>
        <dbReference type="PIRSR" id="PIRSR002816-1"/>
    </source>
</evidence>
<dbReference type="RefSeq" id="WP_069697935.1">
    <property type="nucleotide sequence ID" value="NZ_JAGGMA010000002.1"/>
</dbReference>
<dbReference type="Gene3D" id="3.40.50.2300">
    <property type="match status" value="2"/>
</dbReference>
<sequence>MNQLKRVIKVTVVLLTLLLIAGCSNGQKKGAGEKKVVYGIYKAGDQTWFIDEGKAAEKKVKEMGGEFIYVDAKMNPEEYLKAIDNAVANQAAGIITCIPDQQLSQATINKLKAAEIPVVAVDDALQDESGKKLAPWVGIDGYSIGKKNAEWMVDYMEKNKLVDDAETEILILTMDTVSSCVPRTDGMKDVLKERIPNYPKEKINTADYNGETEKGFNAASAIITAKPKVKKWMILSANEEGAIGAVRAIEQVGLEEESAVIGLGAYLAKDEFNSGKKAMKAATYFSSDAVGADSAEMLMNHIKDGKKMPEEQAVDAVIVTPENYKEVMGKAAE</sequence>
<dbReference type="InterPro" id="IPR026266">
    <property type="entry name" value="AraF"/>
</dbReference>
<dbReference type="PROSITE" id="PS51257">
    <property type="entry name" value="PROKAR_LIPOPROTEIN"/>
    <property type="match status" value="1"/>
</dbReference>
<dbReference type="InterPro" id="IPR028082">
    <property type="entry name" value="Peripla_BP_I"/>
</dbReference>
<organism evidence="5 6">
    <name type="scientific">Enterococcus rivorum</name>
    <dbReference type="NCBI Taxonomy" id="762845"/>
    <lineage>
        <taxon>Bacteria</taxon>
        <taxon>Bacillati</taxon>
        <taxon>Bacillota</taxon>
        <taxon>Bacilli</taxon>
        <taxon>Lactobacillales</taxon>
        <taxon>Enterococcaceae</taxon>
        <taxon>Enterococcus</taxon>
    </lineage>
</organism>
<dbReference type="OrthoDB" id="9814427at2"/>
<evidence type="ECO:0000256" key="1">
    <source>
        <dbReference type="ARBA" id="ARBA00004196"/>
    </source>
</evidence>
<name>A0A1E5KYL7_9ENTE</name>
<feature type="domain" description="Periplasmic binding protein" evidence="4">
    <location>
        <begin position="41"/>
        <end position="306"/>
    </location>
</feature>
<dbReference type="InterPro" id="IPR050555">
    <property type="entry name" value="Bact_Solute-Bind_Prot2"/>
</dbReference>
<keyword evidence="3" id="KW-0732">Signal</keyword>
<protein>
    <submittedName>
        <fullName evidence="5">LacI family transcriptional regulator</fullName>
    </submittedName>
</protein>
<proteinExistence type="predicted"/>
<dbReference type="GO" id="GO:0042882">
    <property type="term" value="P:L-arabinose transmembrane transport"/>
    <property type="evidence" value="ECO:0007669"/>
    <property type="project" value="InterPro"/>
</dbReference>
<feature type="chain" id="PRO_5009180579" evidence="3">
    <location>
        <begin position="27"/>
        <end position="333"/>
    </location>
</feature>
<dbReference type="Proteomes" id="UP000095256">
    <property type="component" value="Unassembled WGS sequence"/>
</dbReference>
<feature type="site" description="The binding site for the sugar molecule has not yet been established, but C-87 may be involved" evidence="2">
    <location>
        <position position="97"/>
    </location>
</feature>
<gene>
    <name evidence="5" type="ORF">BCR26_01520</name>
</gene>
<evidence type="ECO:0000313" key="5">
    <source>
        <dbReference type="EMBL" id="OEH82980.1"/>
    </source>
</evidence>
<evidence type="ECO:0000256" key="3">
    <source>
        <dbReference type="SAM" id="SignalP"/>
    </source>
</evidence>
<comment type="caution">
    <text evidence="5">The sequence shown here is derived from an EMBL/GenBank/DDBJ whole genome shotgun (WGS) entry which is preliminary data.</text>
</comment>
<reference evidence="5 6" key="1">
    <citation type="submission" date="2016-09" db="EMBL/GenBank/DDBJ databases">
        <authorList>
            <person name="Capua I."/>
            <person name="De Benedictis P."/>
            <person name="Joannis T."/>
            <person name="Lombin L.H."/>
            <person name="Cattoli G."/>
        </authorList>
    </citation>
    <scope>NUCLEOTIDE SEQUENCE [LARGE SCALE GENOMIC DNA]</scope>
    <source>
        <strain evidence="5 6">LMG 25899</strain>
    </source>
</reference>
<dbReference type="Pfam" id="PF13407">
    <property type="entry name" value="Peripla_BP_4"/>
    <property type="match status" value="1"/>
</dbReference>
<dbReference type="InterPro" id="IPR025997">
    <property type="entry name" value="SBP_2_dom"/>
</dbReference>
<dbReference type="SUPFAM" id="SSF53822">
    <property type="entry name" value="Periplasmic binding protein-like I"/>
    <property type="match status" value="1"/>
</dbReference>
<feature type="signal peptide" evidence="3">
    <location>
        <begin position="1"/>
        <end position="26"/>
    </location>
</feature>
<accession>A0A1E5KYL7</accession>
<dbReference type="GO" id="GO:0030246">
    <property type="term" value="F:carbohydrate binding"/>
    <property type="evidence" value="ECO:0007669"/>
    <property type="project" value="TreeGrafter"/>
</dbReference>
<evidence type="ECO:0000259" key="4">
    <source>
        <dbReference type="Pfam" id="PF13407"/>
    </source>
</evidence>
<dbReference type="PANTHER" id="PTHR30036">
    <property type="entry name" value="D-XYLOSE-BINDING PERIPLASMIC PROTEIN"/>
    <property type="match status" value="1"/>
</dbReference>
<dbReference type="CDD" id="cd01540">
    <property type="entry name" value="PBP1_arabinose_binding"/>
    <property type="match status" value="1"/>
</dbReference>
<dbReference type="STRING" id="762845.BCR26_01520"/>
<comment type="subcellular location">
    <subcellularLocation>
        <location evidence="1">Cell envelope</location>
    </subcellularLocation>
</comment>
<dbReference type="GO" id="GO:0030288">
    <property type="term" value="C:outer membrane-bounded periplasmic space"/>
    <property type="evidence" value="ECO:0007669"/>
    <property type="project" value="TreeGrafter"/>
</dbReference>
<dbReference type="EMBL" id="MIEK01000012">
    <property type="protein sequence ID" value="OEH82980.1"/>
    <property type="molecule type" value="Genomic_DNA"/>
</dbReference>